<feature type="domain" description="Thioredoxin" evidence="6">
    <location>
        <begin position="22"/>
        <end position="162"/>
    </location>
</feature>
<proteinExistence type="predicted"/>
<evidence type="ECO:0000259" key="6">
    <source>
        <dbReference type="PROSITE" id="PS51352"/>
    </source>
</evidence>
<dbReference type="RefSeq" id="WP_317487240.1">
    <property type="nucleotide sequence ID" value="NZ_CP136051.1"/>
</dbReference>
<dbReference type="InterPro" id="IPR036249">
    <property type="entry name" value="Thioredoxin-like_sf"/>
</dbReference>
<keyword evidence="5" id="KW-0732">Signal</keyword>
<evidence type="ECO:0000256" key="2">
    <source>
        <dbReference type="ARBA" id="ARBA00022748"/>
    </source>
</evidence>
<dbReference type="SUPFAM" id="SSF52833">
    <property type="entry name" value="Thioredoxin-like"/>
    <property type="match status" value="1"/>
</dbReference>
<gene>
    <name evidence="7" type="ORF">RT717_15220</name>
</gene>
<reference evidence="7 8" key="1">
    <citation type="journal article" date="2023" name="Microbiol. Resour. Announc.">
        <title>Complete Genome Sequence of Imperialibacter roseus strain P4T.</title>
        <authorList>
            <person name="Tizabi D.R."/>
            <person name="Bachvaroff T."/>
            <person name="Hill R.T."/>
        </authorList>
    </citation>
    <scope>NUCLEOTIDE SEQUENCE [LARGE SCALE GENOMIC DNA]</scope>
    <source>
        <strain evidence="7 8">P4T</strain>
    </source>
</reference>
<protein>
    <submittedName>
        <fullName evidence="7">TlpA disulfide reductase family protein</fullName>
    </submittedName>
</protein>
<name>A0ABZ0IJD8_9BACT</name>
<comment type="subcellular location">
    <subcellularLocation>
        <location evidence="1">Cell envelope</location>
    </subcellularLocation>
</comment>
<feature type="chain" id="PRO_5045741487" evidence="5">
    <location>
        <begin position="19"/>
        <end position="162"/>
    </location>
</feature>
<keyword evidence="4" id="KW-0676">Redox-active center</keyword>
<keyword evidence="8" id="KW-1185">Reference proteome</keyword>
<dbReference type="PANTHER" id="PTHR42852:SF6">
    <property type="entry name" value="THIOL:DISULFIDE INTERCHANGE PROTEIN DSBE"/>
    <property type="match status" value="1"/>
</dbReference>
<accession>A0ABZ0IJD8</accession>
<dbReference type="InterPro" id="IPR013766">
    <property type="entry name" value="Thioredoxin_domain"/>
</dbReference>
<organism evidence="7 8">
    <name type="scientific">Imperialibacter roseus</name>
    <dbReference type="NCBI Taxonomy" id="1324217"/>
    <lineage>
        <taxon>Bacteria</taxon>
        <taxon>Pseudomonadati</taxon>
        <taxon>Bacteroidota</taxon>
        <taxon>Cytophagia</taxon>
        <taxon>Cytophagales</taxon>
        <taxon>Flammeovirgaceae</taxon>
        <taxon>Imperialibacter</taxon>
    </lineage>
</organism>
<dbReference type="InterPro" id="IPR012336">
    <property type="entry name" value="Thioredoxin-like_fold"/>
</dbReference>
<dbReference type="InterPro" id="IPR050553">
    <property type="entry name" value="Thioredoxin_ResA/DsbE_sf"/>
</dbReference>
<evidence type="ECO:0000256" key="3">
    <source>
        <dbReference type="ARBA" id="ARBA00023157"/>
    </source>
</evidence>
<dbReference type="Proteomes" id="UP001302349">
    <property type="component" value="Chromosome"/>
</dbReference>
<evidence type="ECO:0000256" key="4">
    <source>
        <dbReference type="ARBA" id="ARBA00023284"/>
    </source>
</evidence>
<dbReference type="PROSITE" id="PS51352">
    <property type="entry name" value="THIOREDOXIN_2"/>
    <property type="match status" value="1"/>
</dbReference>
<dbReference type="Pfam" id="PF13905">
    <property type="entry name" value="Thioredoxin_8"/>
    <property type="match status" value="1"/>
</dbReference>
<evidence type="ECO:0000256" key="5">
    <source>
        <dbReference type="SAM" id="SignalP"/>
    </source>
</evidence>
<sequence length="162" mass="18138">MRILLALALLFLAGHSQAQTKPKVGDLAPGFQQVAADGSMLELSGIKSDLILLDFWAGWCKPCLHTIETILNPLYSKYSREQLQIVGVSYDKSADKWEKSMAKFNVPWLHVYDADDYDLYKKYAIEVLPTYYLVDSKGKIVAANVPSADLAKTVDDYFAKGR</sequence>
<dbReference type="Gene3D" id="3.40.30.10">
    <property type="entry name" value="Glutaredoxin"/>
    <property type="match status" value="1"/>
</dbReference>
<dbReference type="PANTHER" id="PTHR42852">
    <property type="entry name" value="THIOL:DISULFIDE INTERCHANGE PROTEIN DSBE"/>
    <property type="match status" value="1"/>
</dbReference>
<evidence type="ECO:0000313" key="8">
    <source>
        <dbReference type="Proteomes" id="UP001302349"/>
    </source>
</evidence>
<keyword evidence="2" id="KW-0201">Cytochrome c-type biogenesis</keyword>
<dbReference type="CDD" id="cd02966">
    <property type="entry name" value="TlpA_like_family"/>
    <property type="match status" value="1"/>
</dbReference>
<dbReference type="EMBL" id="CP136051">
    <property type="protein sequence ID" value="WOK04430.1"/>
    <property type="molecule type" value="Genomic_DNA"/>
</dbReference>
<keyword evidence="3" id="KW-1015">Disulfide bond</keyword>
<evidence type="ECO:0000256" key="1">
    <source>
        <dbReference type="ARBA" id="ARBA00004196"/>
    </source>
</evidence>
<feature type="signal peptide" evidence="5">
    <location>
        <begin position="1"/>
        <end position="18"/>
    </location>
</feature>
<evidence type="ECO:0000313" key="7">
    <source>
        <dbReference type="EMBL" id="WOK04430.1"/>
    </source>
</evidence>